<keyword evidence="2" id="KW-1185">Reference proteome</keyword>
<evidence type="ECO:0000313" key="2">
    <source>
        <dbReference type="Proteomes" id="UP001162162"/>
    </source>
</evidence>
<gene>
    <name evidence="1" type="ORF">NQ318_016589</name>
</gene>
<sequence length="167" mass="19509">MSDLTTKFPTSHLKQSITSSKTQQHLLSQNQYAYGAPYFRITPYNEAVYKPAIYATPPEPAFLIFRPGDLYRFSFVFGRCGRKGEIKAFRFELPLLLCGRPLIPWCFVRPRQPQRRKFVVVRLFQEKYPDLPPIYQGTVSKIEKQFRECGDVRQLKKNPPSKLSDDQ</sequence>
<dbReference type="AlphaFoldDB" id="A0AAV8YYL4"/>
<comment type="caution">
    <text evidence="1">The sequence shown here is derived from an EMBL/GenBank/DDBJ whole genome shotgun (WGS) entry which is preliminary data.</text>
</comment>
<dbReference type="Proteomes" id="UP001162162">
    <property type="component" value="Unassembled WGS sequence"/>
</dbReference>
<evidence type="ECO:0000313" key="1">
    <source>
        <dbReference type="EMBL" id="KAJ8956134.1"/>
    </source>
</evidence>
<accession>A0AAV8YYL4</accession>
<organism evidence="1 2">
    <name type="scientific">Aromia moschata</name>
    <dbReference type="NCBI Taxonomy" id="1265417"/>
    <lineage>
        <taxon>Eukaryota</taxon>
        <taxon>Metazoa</taxon>
        <taxon>Ecdysozoa</taxon>
        <taxon>Arthropoda</taxon>
        <taxon>Hexapoda</taxon>
        <taxon>Insecta</taxon>
        <taxon>Pterygota</taxon>
        <taxon>Neoptera</taxon>
        <taxon>Endopterygota</taxon>
        <taxon>Coleoptera</taxon>
        <taxon>Polyphaga</taxon>
        <taxon>Cucujiformia</taxon>
        <taxon>Chrysomeloidea</taxon>
        <taxon>Cerambycidae</taxon>
        <taxon>Cerambycinae</taxon>
        <taxon>Callichromatini</taxon>
        <taxon>Aromia</taxon>
    </lineage>
</organism>
<dbReference type="EMBL" id="JAPWTK010000033">
    <property type="protein sequence ID" value="KAJ8956134.1"/>
    <property type="molecule type" value="Genomic_DNA"/>
</dbReference>
<protein>
    <submittedName>
        <fullName evidence="1">Uncharacterized protein</fullName>
    </submittedName>
</protein>
<reference evidence="1" key="1">
    <citation type="journal article" date="2023" name="Insect Mol. Biol.">
        <title>Genome sequencing provides insights into the evolution of gene families encoding plant cell wall-degrading enzymes in longhorned beetles.</title>
        <authorList>
            <person name="Shin N.R."/>
            <person name="Okamura Y."/>
            <person name="Kirsch R."/>
            <person name="Pauchet Y."/>
        </authorList>
    </citation>
    <scope>NUCLEOTIDE SEQUENCE</scope>
    <source>
        <strain evidence="1">AMC_N1</strain>
    </source>
</reference>
<proteinExistence type="predicted"/>
<name>A0AAV8YYL4_9CUCU</name>